<dbReference type="GO" id="GO:0016020">
    <property type="term" value="C:membrane"/>
    <property type="evidence" value="ECO:0007669"/>
    <property type="project" value="UniProtKB-SubCell"/>
</dbReference>
<dbReference type="Pfam" id="PF12698">
    <property type="entry name" value="ABC2_membrane_3"/>
    <property type="match status" value="1"/>
</dbReference>
<dbReference type="EMBL" id="JANKAS010000011">
    <property type="protein sequence ID" value="MCR1899638.1"/>
    <property type="molecule type" value="Genomic_DNA"/>
</dbReference>
<keyword evidence="4 5" id="KW-0472">Membrane</keyword>
<evidence type="ECO:0000256" key="1">
    <source>
        <dbReference type="ARBA" id="ARBA00004141"/>
    </source>
</evidence>
<evidence type="ECO:0000313" key="8">
    <source>
        <dbReference type="Proteomes" id="UP001205748"/>
    </source>
</evidence>
<feature type="transmembrane region" description="Helical" evidence="5">
    <location>
        <begin position="184"/>
        <end position="209"/>
    </location>
</feature>
<evidence type="ECO:0000256" key="3">
    <source>
        <dbReference type="ARBA" id="ARBA00022989"/>
    </source>
</evidence>
<dbReference type="InterPro" id="IPR013525">
    <property type="entry name" value="ABC2_TM"/>
</dbReference>
<dbReference type="Proteomes" id="UP001205748">
    <property type="component" value="Unassembled WGS sequence"/>
</dbReference>
<organism evidence="7 8">
    <name type="scientific">Irregularibacter muris</name>
    <dbReference type="NCBI Taxonomy" id="1796619"/>
    <lineage>
        <taxon>Bacteria</taxon>
        <taxon>Bacillati</taxon>
        <taxon>Bacillota</taxon>
        <taxon>Clostridia</taxon>
        <taxon>Eubacteriales</taxon>
        <taxon>Eubacteriaceae</taxon>
        <taxon>Irregularibacter</taxon>
    </lineage>
</organism>
<reference evidence="7" key="1">
    <citation type="submission" date="2022-07" db="EMBL/GenBank/DDBJ databases">
        <title>Enhanced cultured diversity of the mouse gut microbiota enables custom-made synthetic communities.</title>
        <authorList>
            <person name="Afrizal A."/>
        </authorList>
    </citation>
    <scope>NUCLEOTIDE SEQUENCE</scope>
    <source>
        <strain evidence="7">DSM 28593</strain>
    </source>
</reference>
<name>A0AAE3HIA3_9FIRM</name>
<feature type="domain" description="ABC-2 type transporter transmembrane" evidence="6">
    <location>
        <begin position="19"/>
        <end position="385"/>
    </location>
</feature>
<keyword evidence="2 5" id="KW-0812">Transmembrane</keyword>
<protein>
    <submittedName>
        <fullName evidence="7">ABC transporter permease</fullName>
    </submittedName>
</protein>
<feature type="transmembrane region" description="Helical" evidence="5">
    <location>
        <begin position="278"/>
        <end position="302"/>
    </location>
</feature>
<comment type="caution">
    <text evidence="7">The sequence shown here is derived from an EMBL/GenBank/DDBJ whole genome shotgun (WGS) entry which is preliminary data.</text>
</comment>
<comment type="subcellular location">
    <subcellularLocation>
        <location evidence="1">Membrane</location>
        <topology evidence="1">Multi-pass membrane protein</topology>
    </subcellularLocation>
</comment>
<accession>A0AAE3HIA3</accession>
<dbReference type="AlphaFoldDB" id="A0AAE3HIA3"/>
<keyword evidence="8" id="KW-1185">Reference proteome</keyword>
<feature type="transmembrane region" description="Helical" evidence="5">
    <location>
        <begin position="367"/>
        <end position="389"/>
    </location>
</feature>
<evidence type="ECO:0000313" key="7">
    <source>
        <dbReference type="EMBL" id="MCR1899638.1"/>
    </source>
</evidence>
<evidence type="ECO:0000256" key="5">
    <source>
        <dbReference type="SAM" id="Phobius"/>
    </source>
</evidence>
<dbReference type="GO" id="GO:0140359">
    <property type="term" value="F:ABC-type transporter activity"/>
    <property type="evidence" value="ECO:0007669"/>
    <property type="project" value="InterPro"/>
</dbReference>
<feature type="transmembrane region" description="Helical" evidence="5">
    <location>
        <begin position="230"/>
        <end position="258"/>
    </location>
</feature>
<proteinExistence type="predicted"/>
<dbReference type="PANTHER" id="PTHR43471">
    <property type="entry name" value="ABC TRANSPORTER PERMEASE"/>
    <property type="match status" value="1"/>
</dbReference>
<evidence type="ECO:0000259" key="6">
    <source>
        <dbReference type="Pfam" id="PF12698"/>
    </source>
</evidence>
<feature type="transmembrane region" description="Helical" evidence="5">
    <location>
        <begin position="337"/>
        <end position="355"/>
    </location>
</feature>
<keyword evidence="3 5" id="KW-1133">Transmembrane helix</keyword>
<dbReference type="RefSeq" id="WP_257532200.1">
    <property type="nucleotide sequence ID" value="NZ_JANKAS010000011.1"/>
</dbReference>
<sequence>MKDFFIVLKFELMHFMKNKTFIISTVIICLLLAIGLSIPTIKDTFFSSSQEEQPIDEQGEELSQTYGFINKNNAISKVEDLKKSFDGGKLVEFDSQDQLEKNILDEKIEAGYIIESATKYQYMVKNNEMMDSNSFIFEEALKKAYRMQGFEERGINYQDVEDLVHANIEQETMVLGKDSASNYAYTYILIFGLYFMIILYGQLIATSVASEKSNRTMEVLITSTDSRNLIFGKVLGGALAGVIQFGLVIAVGGIVYKLNASAWDHALDFIFEIPGSVLLWFSLFGILGYLLYSFVFGALGALVSRTEDISASSTPVTIVFVAVFFVTMMGMNNTESVVLKIASFIPFSSFMSMFVRVSMGSVSNMEIILSLLILVATTGIIGGFAAMIYRLGTLMYGNPVKLKNAIKLLRQK</sequence>
<gene>
    <name evidence="7" type="ORF">NSA47_11690</name>
</gene>
<feature type="transmembrane region" description="Helical" evidence="5">
    <location>
        <begin position="314"/>
        <end position="331"/>
    </location>
</feature>
<feature type="transmembrane region" description="Helical" evidence="5">
    <location>
        <begin position="21"/>
        <end position="41"/>
    </location>
</feature>
<evidence type="ECO:0000256" key="4">
    <source>
        <dbReference type="ARBA" id="ARBA00023136"/>
    </source>
</evidence>
<evidence type="ECO:0000256" key="2">
    <source>
        <dbReference type="ARBA" id="ARBA00022692"/>
    </source>
</evidence>